<reference evidence="11" key="1">
    <citation type="journal article" date="2020" name="Stud. Mycol.">
        <title>101 Dothideomycetes genomes: a test case for predicting lifestyles and emergence of pathogens.</title>
        <authorList>
            <person name="Haridas S."/>
            <person name="Albert R."/>
            <person name="Binder M."/>
            <person name="Bloem J."/>
            <person name="Labutti K."/>
            <person name="Salamov A."/>
            <person name="Andreopoulos B."/>
            <person name="Baker S."/>
            <person name="Barry K."/>
            <person name="Bills G."/>
            <person name="Bluhm B."/>
            <person name="Cannon C."/>
            <person name="Castanera R."/>
            <person name="Culley D."/>
            <person name="Daum C."/>
            <person name="Ezra D."/>
            <person name="Gonzalez J."/>
            <person name="Henrissat B."/>
            <person name="Kuo A."/>
            <person name="Liang C."/>
            <person name="Lipzen A."/>
            <person name="Lutzoni F."/>
            <person name="Magnuson J."/>
            <person name="Mondo S."/>
            <person name="Nolan M."/>
            <person name="Ohm R."/>
            <person name="Pangilinan J."/>
            <person name="Park H.-J."/>
            <person name="Ramirez L."/>
            <person name="Alfaro M."/>
            <person name="Sun H."/>
            <person name="Tritt A."/>
            <person name="Yoshinaga Y."/>
            <person name="Zwiers L.-H."/>
            <person name="Turgeon B."/>
            <person name="Goodwin S."/>
            <person name="Spatafora J."/>
            <person name="Crous P."/>
            <person name="Grigoriev I."/>
        </authorList>
    </citation>
    <scope>NUCLEOTIDE SEQUENCE</scope>
    <source>
        <strain evidence="11">CBS 130266</strain>
    </source>
</reference>
<dbReference type="FunFam" id="2.40.50.140:FF:000303">
    <property type="entry name" value="Protection of telomeres protein 1"/>
    <property type="match status" value="1"/>
</dbReference>
<dbReference type="SMART" id="SM00976">
    <property type="entry name" value="Telo_bind"/>
    <property type="match status" value="1"/>
</dbReference>
<feature type="region of interest" description="Disordered" evidence="9">
    <location>
        <begin position="380"/>
        <end position="417"/>
    </location>
</feature>
<dbReference type="SUPFAM" id="SSF50249">
    <property type="entry name" value="Nucleic acid-binding proteins"/>
    <property type="match status" value="2"/>
</dbReference>
<dbReference type="PANTHER" id="PTHR14513:SF0">
    <property type="entry name" value="PROTECTION OF TELOMERES PROTEIN 1"/>
    <property type="match status" value="1"/>
</dbReference>
<evidence type="ECO:0000256" key="5">
    <source>
        <dbReference type="ARBA" id="ARBA00022454"/>
    </source>
</evidence>
<organism evidence="11 12">
    <name type="scientific">Tothia fuscella</name>
    <dbReference type="NCBI Taxonomy" id="1048955"/>
    <lineage>
        <taxon>Eukaryota</taxon>
        <taxon>Fungi</taxon>
        <taxon>Dikarya</taxon>
        <taxon>Ascomycota</taxon>
        <taxon>Pezizomycotina</taxon>
        <taxon>Dothideomycetes</taxon>
        <taxon>Pleosporomycetidae</taxon>
        <taxon>Venturiales</taxon>
        <taxon>Cylindrosympodiaceae</taxon>
        <taxon>Tothia</taxon>
    </lineage>
</organism>
<evidence type="ECO:0000256" key="7">
    <source>
        <dbReference type="ARBA" id="ARBA00023125"/>
    </source>
</evidence>
<feature type="compositionally biased region" description="Basic and acidic residues" evidence="9">
    <location>
        <begin position="400"/>
        <end position="415"/>
    </location>
</feature>
<dbReference type="Gene3D" id="2.40.50.140">
    <property type="entry name" value="Nucleic acid-binding proteins"/>
    <property type="match status" value="3"/>
</dbReference>
<dbReference type="CDD" id="cd04497">
    <property type="entry name" value="hPOT1_OB1_like"/>
    <property type="match status" value="1"/>
</dbReference>
<comment type="caution">
    <text evidence="11">The sequence shown here is derived from an EMBL/GenBank/DDBJ whole genome shotgun (WGS) entry which is preliminary data.</text>
</comment>
<evidence type="ECO:0000256" key="1">
    <source>
        <dbReference type="ARBA" id="ARBA00004123"/>
    </source>
</evidence>
<feature type="domain" description="Telomeric single stranded DNA binding POT1/Cdc13" evidence="10">
    <location>
        <begin position="13"/>
        <end position="168"/>
    </location>
</feature>
<dbReference type="InterPro" id="IPR028389">
    <property type="entry name" value="POT1"/>
</dbReference>
<keyword evidence="6" id="KW-0779">Telomere</keyword>
<accession>A0A9P4TYD4</accession>
<keyword evidence="5" id="KW-0158">Chromosome</keyword>
<keyword evidence="8" id="KW-0539">Nucleus</keyword>
<protein>
    <recommendedName>
        <fullName evidence="4">Protection of telomeres protein 1</fullName>
    </recommendedName>
</protein>
<evidence type="ECO:0000313" key="12">
    <source>
        <dbReference type="Proteomes" id="UP000800235"/>
    </source>
</evidence>
<proteinExistence type="inferred from homology"/>
<feature type="compositionally biased region" description="Basic residues" evidence="9">
    <location>
        <begin position="386"/>
        <end position="399"/>
    </location>
</feature>
<dbReference type="EMBL" id="MU007044">
    <property type="protein sequence ID" value="KAF2429772.1"/>
    <property type="molecule type" value="Genomic_DNA"/>
</dbReference>
<evidence type="ECO:0000256" key="3">
    <source>
        <dbReference type="ARBA" id="ARBA00008442"/>
    </source>
</evidence>
<comment type="similarity">
    <text evidence="3">Belongs to the telombin family.</text>
</comment>
<dbReference type="GO" id="GO:0010521">
    <property type="term" value="F:telomerase inhibitor activity"/>
    <property type="evidence" value="ECO:0007669"/>
    <property type="project" value="TreeGrafter"/>
</dbReference>
<dbReference type="Pfam" id="PF16686">
    <property type="entry name" value="POT1PC"/>
    <property type="match status" value="1"/>
</dbReference>
<dbReference type="Proteomes" id="UP000800235">
    <property type="component" value="Unassembled WGS sequence"/>
</dbReference>
<dbReference type="InterPro" id="IPR012340">
    <property type="entry name" value="NA-bd_OB-fold"/>
</dbReference>
<dbReference type="AlphaFoldDB" id="A0A9P4TYD4"/>
<dbReference type="Pfam" id="PF02765">
    <property type="entry name" value="POT1"/>
    <property type="match status" value="1"/>
</dbReference>
<dbReference type="GO" id="GO:0098505">
    <property type="term" value="F:G-rich strand telomeric DNA binding"/>
    <property type="evidence" value="ECO:0007669"/>
    <property type="project" value="TreeGrafter"/>
</dbReference>
<name>A0A9P4TYD4_9PEZI</name>
<evidence type="ECO:0000313" key="11">
    <source>
        <dbReference type="EMBL" id="KAF2429772.1"/>
    </source>
</evidence>
<dbReference type="GO" id="GO:0032210">
    <property type="term" value="P:regulation of telomere maintenance via telomerase"/>
    <property type="evidence" value="ECO:0007669"/>
    <property type="project" value="TreeGrafter"/>
</dbReference>
<keyword evidence="12" id="KW-1185">Reference proteome</keyword>
<sequence>MNLPPELRLPPNFTPVSQITPSLEIGTYVNLIGVVVDYMPPCKAKGGTGDWMVTIGLRDPSNNTSFDPDGLKFRLFKPNKDDLPHIQGNGDIIILWDMKYTRTNFAHSIINSHASMWLVFPKGSIPDVAFGKSSQGNCHMTMLGRPHQLRDVTPEQKLYVMHLNQWAQENGVGVKQDEPVQQPNAVHIPTGPKSPAKPPWLANPNLPATDSDPEIDRKYAFLKDVKASDYKNLVAEVVKTFPAQGEVYITDYTENNLFYEYIRPSDQNANGQSNGQDGDVFGYAPSAPKKDWVGPWGKHTLCVKLWYANGDWARENVKIGDVYFFKNVHVSFKQSARLEGQVHEDKRNPGQVDVRFIKKSDPRVVALEKRKKEYWAEEEKFNGPKAAKKRSKAEKKKLKALKEKNKRQKLDHDGGNDAMVEDDIGMQGGMVGGIPAGVDLGNSSLKPKSKSNVNPNVICPFSNKPLLTLSEILDTPYLSYSPAAGQEDALPFLNQKARIRVRVVDFHPPNVEDFTQCIDDASYNDTSNISLHDDEMNVDDSSMMPTTWEWAFYLMVEDWKAMPGEKPRRMRLIVSGHDAECLIGSKATDLHNNPQDLLAVKEKLFILWGNLEELKKEGKLTKDLSGLTNKYFECMIQEYGVPQGEHEWVRVHRICQTPIR</sequence>
<keyword evidence="7" id="KW-0238">DNA-binding</keyword>
<evidence type="ECO:0000256" key="6">
    <source>
        <dbReference type="ARBA" id="ARBA00022895"/>
    </source>
</evidence>
<gene>
    <name evidence="11" type="ORF">EJ08DRAFT_650217</name>
</gene>
<dbReference type="InterPro" id="IPR011564">
    <property type="entry name" value="Telomer_end-bd_POT1/Cdc13"/>
</dbReference>
<comment type="subcellular location">
    <subcellularLocation>
        <location evidence="2">Chromosome</location>
        <location evidence="2">Telomere</location>
    </subcellularLocation>
    <subcellularLocation>
        <location evidence="1">Nucleus</location>
    </subcellularLocation>
</comment>
<evidence type="ECO:0000259" key="10">
    <source>
        <dbReference type="SMART" id="SM00976"/>
    </source>
</evidence>
<evidence type="ECO:0000256" key="8">
    <source>
        <dbReference type="ARBA" id="ARBA00023242"/>
    </source>
</evidence>
<evidence type="ECO:0000256" key="4">
    <source>
        <dbReference type="ARBA" id="ARBA00015253"/>
    </source>
</evidence>
<dbReference type="GO" id="GO:0000783">
    <property type="term" value="C:nuclear telomere cap complex"/>
    <property type="evidence" value="ECO:0007669"/>
    <property type="project" value="TreeGrafter"/>
</dbReference>
<dbReference type="PANTHER" id="PTHR14513">
    <property type="entry name" value="PROTECTION OF TELOMERES 1"/>
    <property type="match status" value="1"/>
</dbReference>
<dbReference type="GO" id="GO:0016233">
    <property type="term" value="P:telomere capping"/>
    <property type="evidence" value="ECO:0007669"/>
    <property type="project" value="TreeGrafter"/>
</dbReference>
<dbReference type="OrthoDB" id="2186770at2759"/>
<evidence type="ECO:0000256" key="2">
    <source>
        <dbReference type="ARBA" id="ARBA00004574"/>
    </source>
</evidence>
<feature type="region of interest" description="Disordered" evidence="9">
    <location>
        <begin position="188"/>
        <end position="213"/>
    </location>
</feature>
<dbReference type="InterPro" id="IPR032042">
    <property type="entry name" value="POT1PC"/>
</dbReference>
<evidence type="ECO:0000256" key="9">
    <source>
        <dbReference type="SAM" id="MobiDB-lite"/>
    </source>
</evidence>